<dbReference type="SUPFAM" id="SSF144083">
    <property type="entry name" value="Magnesium transport protein CorA, transmembrane region"/>
    <property type="match status" value="1"/>
</dbReference>
<evidence type="ECO:0000256" key="11">
    <source>
        <dbReference type="SAM" id="MobiDB-lite"/>
    </source>
</evidence>
<keyword evidence="8" id="KW-0496">Mitochondrion</keyword>
<feature type="region of interest" description="Disordered" evidence="11">
    <location>
        <begin position="830"/>
        <end position="891"/>
    </location>
</feature>
<feature type="compositionally biased region" description="Low complexity" evidence="11">
    <location>
        <begin position="489"/>
        <end position="499"/>
    </location>
</feature>
<keyword evidence="5 12" id="KW-0812">Transmembrane</keyword>
<feature type="transmembrane region" description="Helical" evidence="12">
    <location>
        <begin position="726"/>
        <end position="748"/>
    </location>
</feature>
<dbReference type="InterPro" id="IPR007751">
    <property type="entry name" value="DUF676_lipase-like"/>
</dbReference>
<dbReference type="InterPro" id="IPR052374">
    <property type="entry name" value="SERAC1"/>
</dbReference>
<dbReference type="Gene3D" id="1.20.58.340">
    <property type="entry name" value="Magnesium transport protein CorA, transmembrane region"/>
    <property type="match status" value="1"/>
</dbReference>
<feature type="domain" description="DUF676" evidence="13">
    <location>
        <begin position="182"/>
        <end position="231"/>
    </location>
</feature>
<dbReference type="PANTHER" id="PTHR48182:SF2">
    <property type="entry name" value="PROTEIN SERAC1"/>
    <property type="match status" value="1"/>
</dbReference>
<comment type="similarity">
    <text evidence="4">Belongs to the putative lipase ROG1 family.</text>
</comment>
<evidence type="ECO:0000256" key="6">
    <source>
        <dbReference type="ARBA" id="ARBA00022824"/>
    </source>
</evidence>
<feature type="region of interest" description="Disordered" evidence="11">
    <location>
        <begin position="474"/>
        <end position="526"/>
    </location>
</feature>
<dbReference type="Gene3D" id="3.40.50.1820">
    <property type="entry name" value="alpha/beta hydrolase"/>
    <property type="match status" value="1"/>
</dbReference>
<dbReference type="GO" id="GO:0005739">
    <property type="term" value="C:mitochondrion"/>
    <property type="evidence" value="ECO:0007669"/>
    <property type="project" value="UniProtKB-SubCell"/>
</dbReference>
<dbReference type="InterPro" id="IPR029058">
    <property type="entry name" value="AB_hydrolase_fold"/>
</dbReference>
<sequence>MAGTFRAPQPPRTKPRDPPSPLQTSTSEDSGETDLKNDQDQNDHHQNDHHQQHRHGDADKTRQGATRFLVDPAGELTHDETTVDVVTVPCPGGHALRSWSRDGLMGRYFGAPSMREAAGARPDPAPSPSWVRQGIRREAPRARILLYEHPAVTQATTLAGLADALLAELHALRGRAGRARPVVFVAHSVGGLVVKMALTRASRDARYEGVLRECYGVAFFATPHQGSSYLAMASLAPSIQSLLGLSSPLPASITDALRVGNTLLQRVDEDFKAVSNDVRVWTFYETIESRLSGAAGAGDVYFTAPLTSIKSAVLGMRQETIFALQSDHANIASFGRHNVPSLRLFLRQLAVQIGRADMTLRDGDGSGRWTLGLEQKVSVEVHGFFDDSPAVGEAAEAVATIRAWSTRLPLNDFLKKGPEVVLSERLNEVEGAPEQSRGRTTLMSREEAGDSAAAPAPTMPMTVKSVLGIKDRQAATRQTVTPGSPMIRPVDAPAPAVAPRGLATPPSQALLPDTRQSGSPPVRPPSLIQADLEQDLAIDRLSPPLRPRVGRSISRSFSLGSGDRPRLEYREFLALSPRSRSAFVHERDEALDDDDDDDGDIEALPRLPEAVLAIRKVAAKVGRIRGSDAAVVDEMPAAAFARPGFKARRFVWVHVPFNNPTWVKSVLQTLEVSYKMDLSTLYGHDFWASRHTRGRHSQHYAYFAKPGFYFTSSRTLSPRHSLASPWLSPTAVADAAMYTCLFLPYLHFDSYKRLIRRRNLILQRLSYGRSRPVPESVAKSDLLELQVVWEFLGHDPPINCRRTLDQFAYPSLRDTRSRDDDQMLYKLTKERGCAEPEPGRDMHSQGSSAGTSTGKGGGSGSSTTSGSWRDRLMGKTGGGAGGGAAEDVAEEETVRNGNVLVVDQLWLWVIDSHTLTSFFPKRESDPIEGPLFQQADLRDSIFNDVSVDVTRQCQNALDLAALAALHAVSVLLDRSSHPDLEVFRIFEEAISALTEKLTWSLKAFRTEGVRDKAFDYEPVENKARSIRARHKEAGRRAERDNRDNTSALLELRDIEDELLTLVHLFERQSKVLSSMHTAYARPELREQTANGRVFLGEALKRLRDYAQQADEMIQRVRSTRDDYDKLLQMVQRQAQVDEVRLSRLHADLASAQSRSVTIFTTFTVIFLPLTFFTGLFGMNTREWGGAGNLPLRTIGLVALPSSLVLVVTALFIAFSTGARKALRHLSRAHGRLARGLYDAARRATGHGHSGGGDADAGAEGAWDDGPWGEGPGAAGGRRKRRGPEREASDFWERHRLERERGYHIPEANRARASTAWTGAVGGAGSATLGVRMGVTGTRMRRG</sequence>
<protein>
    <recommendedName>
        <fullName evidence="13">DUF676 domain-containing protein</fullName>
    </recommendedName>
</protein>
<dbReference type="PANTHER" id="PTHR48182">
    <property type="entry name" value="PROTEIN SERAC1"/>
    <property type="match status" value="1"/>
</dbReference>
<evidence type="ECO:0000256" key="1">
    <source>
        <dbReference type="ARBA" id="ARBA00004141"/>
    </source>
</evidence>
<evidence type="ECO:0000313" key="15">
    <source>
        <dbReference type="Proteomes" id="UP000557566"/>
    </source>
</evidence>
<evidence type="ECO:0000256" key="8">
    <source>
        <dbReference type="ARBA" id="ARBA00023128"/>
    </source>
</evidence>
<proteinExistence type="inferred from homology"/>
<dbReference type="Pfam" id="PF05057">
    <property type="entry name" value="DUF676"/>
    <property type="match status" value="1"/>
</dbReference>
<feature type="compositionally biased region" description="Low complexity" evidence="11">
    <location>
        <begin position="1255"/>
        <end position="1265"/>
    </location>
</feature>
<organism evidence="14 15">
    <name type="scientific">Ophiocordyceps sinensis</name>
    <dbReference type="NCBI Taxonomy" id="72228"/>
    <lineage>
        <taxon>Eukaryota</taxon>
        <taxon>Fungi</taxon>
        <taxon>Dikarya</taxon>
        <taxon>Ascomycota</taxon>
        <taxon>Pezizomycotina</taxon>
        <taxon>Sordariomycetes</taxon>
        <taxon>Hypocreomycetidae</taxon>
        <taxon>Hypocreales</taxon>
        <taxon>Ophiocordycipitaceae</taxon>
        <taxon>Ophiocordyceps</taxon>
    </lineage>
</organism>
<dbReference type="InterPro" id="IPR002523">
    <property type="entry name" value="MgTranspt_CorA/ZnTranspt_ZntB"/>
</dbReference>
<feature type="transmembrane region" description="Helical" evidence="12">
    <location>
        <begin position="1156"/>
        <end position="1176"/>
    </location>
</feature>
<evidence type="ECO:0000256" key="5">
    <source>
        <dbReference type="ARBA" id="ARBA00022692"/>
    </source>
</evidence>
<accession>A0A8H4LW76</accession>
<dbReference type="SUPFAM" id="SSF53474">
    <property type="entry name" value="alpha/beta-Hydrolases"/>
    <property type="match status" value="1"/>
</dbReference>
<feature type="compositionally biased region" description="Basic and acidic residues" evidence="11">
    <location>
        <begin position="830"/>
        <end position="843"/>
    </location>
</feature>
<dbReference type="Pfam" id="PF01544">
    <property type="entry name" value="CorA"/>
    <property type="match status" value="1"/>
</dbReference>
<comment type="caution">
    <text evidence="14">The sequence shown here is derived from an EMBL/GenBank/DDBJ whole genome shotgun (WGS) entry which is preliminary data.</text>
</comment>
<reference evidence="14 15" key="1">
    <citation type="journal article" date="2020" name="Genome Biol. Evol.">
        <title>A new high-quality draft genome assembly of the Chinese cordyceps Ophiocordyceps sinensis.</title>
        <authorList>
            <person name="Shu R."/>
            <person name="Zhang J."/>
            <person name="Meng Q."/>
            <person name="Zhang H."/>
            <person name="Zhou G."/>
            <person name="Li M."/>
            <person name="Wu P."/>
            <person name="Zhao Y."/>
            <person name="Chen C."/>
            <person name="Qin Q."/>
        </authorList>
    </citation>
    <scope>NUCLEOTIDE SEQUENCE [LARGE SCALE GENOMIC DNA]</scope>
    <source>
        <strain evidence="14 15">IOZ07</strain>
    </source>
</reference>
<dbReference type="Proteomes" id="UP000557566">
    <property type="component" value="Unassembled WGS sequence"/>
</dbReference>
<gene>
    <name evidence="14" type="ORF">G6O67_006717</name>
</gene>
<evidence type="ECO:0000259" key="13">
    <source>
        <dbReference type="Pfam" id="PF05057"/>
    </source>
</evidence>
<evidence type="ECO:0000256" key="3">
    <source>
        <dbReference type="ARBA" id="ARBA00004240"/>
    </source>
</evidence>
<feature type="region of interest" description="Disordered" evidence="11">
    <location>
        <begin position="1"/>
        <end position="61"/>
    </location>
</feature>
<dbReference type="GO" id="GO:0005783">
    <property type="term" value="C:endoplasmic reticulum"/>
    <property type="evidence" value="ECO:0007669"/>
    <property type="project" value="UniProtKB-SubCell"/>
</dbReference>
<keyword evidence="9 12" id="KW-0472">Membrane</keyword>
<feature type="region of interest" description="Disordered" evidence="11">
    <location>
        <begin position="429"/>
        <end position="458"/>
    </location>
</feature>
<keyword evidence="6" id="KW-0256">Endoplasmic reticulum</keyword>
<evidence type="ECO:0000256" key="12">
    <source>
        <dbReference type="SAM" id="Phobius"/>
    </source>
</evidence>
<keyword evidence="7 12" id="KW-1133">Transmembrane helix</keyword>
<dbReference type="EMBL" id="JAAVMX010000007">
    <property type="protein sequence ID" value="KAF4506654.1"/>
    <property type="molecule type" value="Genomic_DNA"/>
</dbReference>
<feature type="compositionally biased region" description="Basic and acidic residues" evidence="11">
    <location>
        <begin position="33"/>
        <end position="61"/>
    </location>
</feature>
<evidence type="ECO:0000256" key="4">
    <source>
        <dbReference type="ARBA" id="ARBA00007920"/>
    </source>
</evidence>
<dbReference type="OrthoDB" id="361039at2759"/>
<feature type="compositionally biased region" description="Gly residues" evidence="11">
    <location>
        <begin position="875"/>
        <end position="884"/>
    </location>
</feature>
<evidence type="ECO:0000256" key="9">
    <source>
        <dbReference type="ARBA" id="ARBA00023136"/>
    </source>
</evidence>
<keyword evidence="15" id="KW-1185">Reference proteome</keyword>
<feature type="coiled-coil region" evidence="10">
    <location>
        <begin position="1095"/>
        <end position="1122"/>
    </location>
</feature>
<dbReference type="InterPro" id="IPR045863">
    <property type="entry name" value="CorA_TM1_TM2"/>
</dbReference>
<name>A0A8H4LW76_9HYPO</name>
<comment type="subcellular location">
    <subcellularLocation>
        <location evidence="3">Endoplasmic reticulum</location>
    </subcellularLocation>
    <subcellularLocation>
        <location evidence="1">Membrane</location>
        <topology evidence="1">Multi-pass membrane protein</topology>
    </subcellularLocation>
    <subcellularLocation>
        <location evidence="2">Mitochondrion</location>
    </subcellularLocation>
</comment>
<feature type="region of interest" description="Disordered" evidence="11">
    <location>
        <begin position="1244"/>
        <end position="1287"/>
    </location>
</feature>
<dbReference type="GO" id="GO:0046873">
    <property type="term" value="F:metal ion transmembrane transporter activity"/>
    <property type="evidence" value="ECO:0007669"/>
    <property type="project" value="InterPro"/>
</dbReference>
<keyword evidence="10" id="KW-0175">Coiled coil</keyword>
<dbReference type="GO" id="GO:0016020">
    <property type="term" value="C:membrane"/>
    <property type="evidence" value="ECO:0007669"/>
    <property type="project" value="UniProtKB-SubCell"/>
</dbReference>
<evidence type="ECO:0000256" key="2">
    <source>
        <dbReference type="ARBA" id="ARBA00004173"/>
    </source>
</evidence>
<evidence type="ECO:0000256" key="7">
    <source>
        <dbReference type="ARBA" id="ARBA00022989"/>
    </source>
</evidence>
<evidence type="ECO:0000256" key="10">
    <source>
        <dbReference type="SAM" id="Coils"/>
    </source>
</evidence>
<evidence type="ECO:0000313" key="14">
    <source>
        <dbReference type="EMBL" id="KAF4506654.1"/>
    </source>
</evidence>
<feature type="transmembrane region" description="Helical" evidence="12">
    <location>
        <begin position="1196"/>
        <end position="1217"/>
    </location>
</feature>